<evidence type="ECO:0000256" key="1">
    <source>
        <dbReference type="SAM" id="MobiDB-lite"/>
    </source>
</evidence>
<accession>A0A2G8SLX9</accession>
<evidence type="ECO:0000313" key="2">
    <source>
        <dbReference type="EMBL" id="PIL34750.1"/>
    </source>
</evidence>
<feature type="region of interest" description="Disordered" evidence="1">
    <location>
        <begin position="47"/>
        <end position="86"/>
    </location>
</feature>
<reference evidence="2 3" key="1">
    <citation type="journal article" date="2015" name="Sci. Rep.">
        <title>Chromosome-level genome map provides insights into diverse defense mechanisms in the medicinal fungus Ganoderma sinense.</title>
        <authorList>
            <person name="Zhu Y."/>
            <person name="Xu J."/>
            <person name="Sun C."/>
            <person name="Zhou S."/>
            <person name="Xu H."/>
            <person name="Nelson D.R."/>
            <person name="Qian J."/>
            <person name="Song J."/>
            <person name="Luo H."/>
            <person name="Xiang L."/>
            <person name="Li Y."/>
            <person name="Xu Z."/>
            <person name="Ji A."/>
            <person name="Wang L."/>
            <person name="Lu S."/>
            <person name="Hayward A."/>
            <person name="Sun W."/>
            <person name="Li X."/>
            <person name="Schwartz D.C."/>
            <person name="Wang Y."/>
            <person name="Chen S."/>
        </authorList>
    </citation>
    <scope>NUCLEOTIDE SEQUENCE [LARGE SCALE GENOMIC DNA]</scope>
    <source>
        <strain evidence="2 3">ZZ0214-1</strain>
    </source>
</reference>
<organism evidence="2 3">
    <name type="scientific">Ganoderma sinense ZZ0214-1</name>
    <dbReference type="NCBI Taxonomy" id="1077348"/>
    <lineage>
        <taxon>Eukaryota</taxon>
        <taxon>Fungi</taxon>
        <taxon>Dikarya</taxon>
        <taxon>Basidiomycota</taxon>
        <taxon>Agaricomycotina</taxon>
        <taxon>Agaricomycetes</taxon>
        <taxon>Polyporales</taxon>
        <taxon>Polyporaceae</taxon>
        <taxon>Ganoderma</taxon>
    </lineage>
</organism>
<protein>
    <submittedName>
        <fullName evidence="2">Uncharacterized protein</fullName>
    </submittedName>
</protein>
<sequence>MLVNNLAYLRLSCQWYPFMLFDQEVTKAIARSRTLALTSVSSPLHVHHGSRVGGVHRRHERRRAERSRRRRGERRRSLRRAKRRMQQRRRLWVLPERERCRSVLLRPARLLGVINVREGSRRC</sequence>
<evidence type="ECO:0000313" key="3">
    <source>
        <dbReference type="Proteomes" id="UP000230002"/>
    </source>
</evidence>
<dbReference type="Proteomes" id="UP000230002">
    <property type="component" value="Unassembled WGS sequence"/>
</dbReference>
<dbReference type="AlphaFoldDB" id="A0A2G8SLX9"/>
<name>A0A2G8SLX9_9APHY</name>
<gene>
    <name evidence="2" type="ORF">GSI_02537</name>
</gene>
<dbReference type="EMBL" id="AYKW01000004">
    <property type="protein sequence ID" value="PIL34750.1"/>
    <property type="molecule type" value="Genomic_DNA"/>
</dbReference>
<proteinExistence type="predicted"/>
<keyword evidence="3" id="KW-1185">Reference proteome</keyword>
<comment type="caution">
    <text evidence="2">The sequence shown here is derived from an EMBL/GenBank/DDBJ whole genome shotgun (WGS) entry which is preliminary data.</text>
</comment>